<reference evidence="14" key="1">
    <citation type="submission" date="2021-02" db="EMBL/GenBank/DDBJ databases">
        <authorList>
            <person name="Nowell W R."/>
        </authorList>
    </citation>
    <scope>NUCLEOTIDE SEQUENCE</scope>
</reference>
<dbReference type="GO" id="GO:0098703">
    <property type="term" value="P:calcium ion import across plasma membrane"/>
    <property type="evidence" value="ECO:0007669"/>
    <property type="project" value="TreeGrafter"/>
</dbReference>
<gene>
    <name evidence="13" type="ORF">OVA965_LOCUS11661</name>
    <name evidence="14" type="ORF">TMI583_LOCUS11663</name>
</gene>
<dbReference type="PANTHER" id="PTHR10582">
    <property type="entry name" value="TRANSIENT RECEPTOR POTENTIAL ION CHANNEL PROTEIN"/>
    <property type="match status" value="1"/>
</dbReference>
<keyword evidence="3" id="KW-1003">Cell membrane</keyword>
<evidence type="ECO:0000313" key="15">
    <source>
        <dbReference type="Proteomes" id="UP000682733"/>
    </source>
</evidence>
<feature type="compositionally biased region" description="Acidic residues" evidence="11">
    <location>
        <begin position="371"/>
        <end position="380"/>
    </location>
</feature>
<evidence type="ECO:0000256" key="5">
    <source>
        <dbReference type="ARBA" id="ARBA00022673"/>
    </source>
</evidence>
<evidence type="ECO:0000256" key="7">
    <source>
        <dbReference type="ARBA" id="ARBA00022837"/>
    </source>
</evidence>
<sequence length="753" mass="86139">MNNESASPLSSPFHTRNTRRFTFKDVVNITYTHRLSIADASGRQRRKPKIGSMSDPSFDSNLTPQQQAPITSPDKPSNTVARGMLGKFALSLPIIPRISTNTWFSRLIFTLPQQSDRASCSTTTAVEKQTEAAREKGTVWNAIRKANQKKLEKLLNKDQNIVNERGFVGECPLHMLFLYGTPEHLELAKYIIRRFPGAITAIYNLSEYYGENVLHVAIIKKNAEMVEWLLGDPNNYAYRDQLLNGTATGSESPRYLITSSGISDRNSIGREKPVRGSGKPCYYGEYPLAFACCTNQWNLVEILIKYGANLDMIDSKGNTILHLMVIHNLPDLYVAFKQRWIEEFNRKKPKTPSAHLRKINPIVHRDSTSSSEEESEDDEKVEPFNDERNPPLWKRLNKENLTPLTLAAKLGKSEMFSFLIEERKIVQWTFGPVSCILYPLDQLDLELQSENTEPVVSGLELIVKYAHVDLIMHQRVIDLVDRKWDRFARKIFFKRFMTTLSYLIIFLLTVTEGEGDDRVVTSVEYPQGNYIYYLSRIGNFVVLLGALRKGRDELNEMVKVGITKYMSASPDFHKHFLFYSIITVCIDGRYLTLFVSVLFVIPGLNGFLQSVKLSFLGLLGDFDIDHFAETKFQYLSVSLLIIYVVVVTVLLLNLLIAMMGDTYGRLIENATQIWCLERARIVYAIENEMSTEERNLNRYWTIVDGERYFQVQVNDKHFGNSDKPDVDTDQTTEQNQDELIFGPTFSHTSTTKS</sequence>
<keyword evidence="4" id="KW-0109">Calcium transport</keyword>
<dbReference type="EMBL" id="CAJNOK010004555">
    <property type="protein sequence ID" value="CAF0941493.1"/>
    <property type="molecule type" value="Genomic_DNA"/>
</dbReference>
<feature type="transmembrane region" description="Helical" evidence="12">
    <location>
        <begin position="632"/>
        <end position="656"/>
    </location>
</feature>
<dbReference type="SMART" id="SM00248">
    <property type="entry name" value="ANK"/>
    <property type="match status" value="4"/>
</dbReference>
<keyword evidence="7" id="KW-0106">Calcium</keyword>
<keyword evidence="9" id="KW-0407">Ion channel</keyword>
<evidence type="ECO:0000256" key="1">
    <source>
        <dbReference type="ARBA" id="ARBA00004651"/>
    </source>
</evidence>
<keyword evidence="6" id="KW-0677">Repeat</keyword>
<dbReference type="InterPro" id="IPR036770">
    <property type="entry name" value="Ankyrin_rpt-contain_sf"/>
</dbReference>
<evidence type="ECO:0000313" key="14">
    <source>
        <dbReference type="EMBL" id="CAF3716532.1"/>
    </source>
</evidence>
<keyword evidence="12" id="KW-1133">Transmembrane helix</keyword>
<dbReference type="GO" id="GO:0005886">
    <property type="term" value="C:plasma membrane"/>
    <property type="evidence" value="ECO:0007669"/>
    <property type="project" value="UniProtKB-SubCell"/>
</dbReference>
<dbReference type="InterPro" id="IPR024862">
    <property type="entry name" value="TRPV"/>
</dbReference>
<keyword evidence="10" id="KW-0040">ANK repeat</keyword>
<feature type="region of interest" description="Disordered" evidence="11">
    <location>
        <begin position="351"/>
        <end position="391"/>
    </location>
</feature>
<evidence type="ECO:0000256" key="2">
    <source>
        <dbReference type="ARBA" id="ARBA00022448"/>
    </source>
</evidence>
<dbReference type="Pfam" id="PF12796">
    <property type="entry name" value="Ank_2"/>
    <property type="match status" value="1"/>
</dbReference>
<dbReference type="Gene3D" id="1.25.40.20">
    <property type="entry name" value="Ankyrin repeat-containing domain"/>
    <property type="match status" value="1"/>
</dbReference>
<comment type="caution">
    <text evidence="14">The sequence shown here is derived from an EMBL/GenBank/DDBJ whole genome shotgun (WGS) entry which is preliminary data.</text>
</comment>
<dbReference type="PANTHER" id="PTHR10582:SF2">
    <property type="entry name" value="INACTIVE"/>
    <property type="match status" value="1"/>
</dbReference>
<keyword evidence="2" id="KW-0813">Transport</keyword>
<evidence type="ECO:0000256" key="10">
    <source>
        <dbReference type="PROSITE-ProRule" id="PRU00023"/>
    </source>
</evidence>
<evidence type="ECO:0000256" key="4">
    <source>
        <dbReference type="ARBA" id="ARBA00022568"/>
    </source>
</evidence>
<feature type="transmembrane region" description="Helical" evidence="12">
    <location>
        <begin position="530"/>
        <end position="547"/>
    </location>
</feature>
<dbReference type="AlphaFoldDB" id="A0A8S2I6Q9"/>
<dbReference type="InterPro" id="IPR002110">
    <property type="entry name" value="Ankyrin_rpt"/>
</dbReference>
<proteinExistence type="predicted"/>
<accession>A0A8S2I6Q9</accession>
<feature type="compositionally biased region" description="Polar residues" evidence="11">
    <location>
        <begin position="54"/>
        <end position="79"/>
    </location>
</feature>
<evidence type="ECO:0000256" key="8">
    <source>
        <dbReference type="ARBA" id="ARBA00023065"/>
    </source>
</evidence>
<dbReference type="GO" id="GO:0005262">
    <property type="term" value="F:calcium channel activity"/>
    <property type="evidence" value="ECO:0007669"/>
    <property type="project" value="UniProtKB-KW"/>
</dbReference>
<dbReference type="Pfam" id="PF00023">
    <property type="entry name" value="Ank"/>
    <property type="match status" value="1"/>
</dbReference>
<protein>
    <recommendedName>
        <fullName evidence="16">Ion transport domain-containing protein</fullName>
    </recommendedName>
</protein>
<keyword evidence="12" id="KW-0472">Membrane</keyword>
<keyword evidence="12" id="KW-0812">Transmembrane</keyword>
<keyword evidence="8" id="KW-0406">Ion transport</keyword>
<evidence type="ECO:0000256" key="3">
    <source>
        <dbReference type="ARBA" id="ARBA00022475"/>
    </source>
</evidence>
<evidence type="ECO:0000256" key="9">
    <source>
        <dbReference type="ARBA" id="ARBA00023303"/>
    </source>
</evidence>
<dbReference type="PROSITE" id="PS50297">
    <property type="entry name" value="ANK_REP_REGION"/>
    <property type="match status" value="1"/>
</dbReference>
<dbReference type="Proteomes" id="UP000682733">
    <property type="component" value="Unassembled WGS sequence"/>
</dbReference>
<dbReference type="EMBL" id="CAJOBA010004559">
    <property type="protein sequence ID" value="CAF3716532.1"/>
    <property type="molecule type" value="Genomic_DNA"/>
</dbReference>
<feature type="transmembrane region" description="Helical" evidence="12">
    <location>
        <begin position="492"/>
        <end position="510"/>
    </location>
</feature>
<evidence type="ECO:0008006" key="16">
    <source>
        <dbReference type="Google" id="ProtNLM"/>
    </source>
</evidence>
<name>A0A8S2I6Q9_9BILA</name>
<comment type="subcellular location">
    <subcellularLocation>
        <location evidence="1">Cell membrane</location>
        <topology evidence="1">Multi-pass membrane protein</topology>
    </subcellularLocation>
</comment>
<keyword evidence="5" id="KW-0107">Calcium channel</keyword>
<organism evidence="14 15">
    <name type="scientific">Didymodactylos carnosus</name>
    <dbReference type="NCBI Taxonomy" id="1234261"/>
    <lineage>
        <taxon>Eukaryota</taxon>
        <taxon>Metazoa</taxon>
        <taxon>Spiralia</taxon>
        <taxon>Gnathifera</taxon>
        <taxon>Rotifera</taxon>
        <taxon>Eurotatoria</taxon>
        <taxon>Bdelloidea</taxon>
        <taxon>Philodinida</taxon>
        <taxon>Philodinidae</taxon>
        <taxon>Didymodactylos</taxon>
    </lineage>
</organism>
<dbReference type="SUPFAM" id="SSF48403">
    <property type="entry name" value="Ankyrin repeat"/>
    <property type="match status" value="1"/>
</dbReference>
<evidence type="ECO:0000313" key="13">
    <source>
        <dbReference type="EMBL" id="CAF0941493.1"/>
    </source>
</evidence>
<evidence type="ECO:0000256" key="12">
    <source>
        <dbReference type="SAM" id="Phobius"/>
    </source>
</evidence>
<dbReference type="Proteomes" id="UP000677228">
    <property type="component" value="Unassembled WGS sequence"/>
</dbReference>
<dbReference type="PROSITE" id="PS50088">
    <property type="entry name" value="ANK_REPEAT"/>
    <property type="match status" value="1"/>
</dbReference>
<evidence type="ECO:0000256" key="6">
    <source>
        <dbReference type="ARBA" id="ARBA00022737"/>
    </source>
</evidence>
<feature type="repeat" description="ANK" evidence="10">
    <location>
        <begin position="283"/>
        <end position="315"/>
    </location>
</feature>
<evidence type="ECO:0000256" key="11">
    <source>
        <dbReference type="SAM" id="MobiDB-lite"/>
    </source>
</evidence>
<feature type="region of interest" description="Disordered" evidence="11">
    <location>
        <begin position="39"/>
        <end position="79"/>
    </location>
</feature>